<accession>A0ABU6TJH1</accession>
<evidence type="ECO:0000256" key="1">
    <source>
        <dbReference type="SAM" id="MobiDB-lite"/>
    </source>
</evidence>
<gene>
    <name evidence="2" type="ORF">PIB30_118338</name>
</gene>
<dbReference type="Proteomes" id="UP001341840">
    <property type="component" value="Unassembled WGS sequence"/>
</dbReference>
<keyword evidence="3" id="KW-1185">Reference proteome</keyword>
<evidence type="ECO:0000313" key="2">
    <source>
        <dbReference type="EMBL" id="MED6148920.1"/>
    </source>
</evidence>
<protein>
    <submittedName>
        <fullName evidence="2">Uncharacterized protein</fullName>
    </submittedName>
</protein>
<dbReference type="EMBL" id="JASCZI010091093">
    <property type="protein sequence ID" value="MED6148920.1"/>
    <property type="molecule type" value="Genomic_DNA"/>
</dbReference>
<proteinExistence type="predicted"/>
<evidence type="ECO:0000313" key="3">
    <source>
        <dbReference type="Proteomes" id="UP001341840"/>
    </source>
</evidence>
<feature type="region of interest" description="Disordered" evidence="1">
    <location>
        <begin position="38"/>
        <end position="57"/>
    </location>
</feature>
<name>A0ABU6TJH1_9FABA</name>
<sequence length="148" mass="15960">MCVYLSSVHFGVAVAMTYADEDGSSGSGDDAIMLDGRKRHAGVPSGTGGSRKRGRKAAGSAIVDAMLEIAAASKMRASAIMKSEDRFSISKCIKLLDETQGVDDRIYFLALDLFEDHPNAREVFISLKDERRLPWLLGKFGVSSAQSV</sequence>
<comment type="caution">
    <text evidence="2">The sequence shown here is derived from an EMBL/GenBank/DDBJ whole genome shotgun (WGS) entry which is preliminary data.</text>
</comment>
<organism evidence="2 3">
    <name type="scientific">Stylosanthes scabra</name>
    <dbReference type="NCBI Taxonomy" id="79078"/>
    <lineage>
        <taxon>Eukaryota</taxon>
        <taxon>Viridiplantae</taxon>
        <taxon>Streptophyta</taxon>
        <taxon>Embryophyta</taxon>
        <taxon>Tracheophyta</taxon>
        <taxon>Spermatophyta</taxon>
        <taxon>Magnoliopsida</taxon>
        <taxon>eudicotyledons</taxon>
        <taxon>Gunneridae</taxon>
        <taxon>Pentapetalae</taxon>
        <taxon>rosids</taxon>
        <taxon>fabids</taxon>
        <taxon>Fabales</taxon>
        <taxon>Fabaceae</taxon>
        <taxon>Papilionoideae</taxon>
        <taxon>50 kb inversion clade</taxon>
        <taxon>dalbergioids sensu lato</taxon>
        <taxon>Dalbergieae</taxon>
        <taxon>Pterocarpus clade</taxon>
        <taxon>Stylosanthes</taxon>
    </lineage>
</organism>
<reference evidence="2 3" key="1">
    <citation type="journal article" date="2023" name="Plants (Basel)">
        <title>Bridging the Gap: Combining Genomics and Transcriptomics Approaches to Understand Stylosanthes scabra, an Orphan Legume from the Brazilian Caatinga.</title>
        <authorList>
            <person name="Ferreira-Neto J.R.C."/>
            <person name="da Silva M.D."/>
            <person name="Binneck E."/>
            <person name="de Melo N.F."/>
            <person name="da Silva R.H."/>
            <person name="de Melo A.L.T.M."/>
            <person name="Pandolfi V."/>
            <person name="Bustamante F.O."/>
            <person name="Brasileiro-Vidal A.C."/>
            <person name="Benko-Iseppon A.M."/>
        </authorList>
    </citation>
    <scope>NUCLEOTIDE SEQUENCE [LARGE SCALE GENOMIC DNA]</scope>
    <source>
        <tissue evidence="2">Leaves</tissue>
    </source>
</reference>
<dbReference type="PANTHER" id="PTHR34395:SF15">
    <property type="entry name" value="OS09G0292400 PROTEIN"/>
    <property type="match status" value="1"/>
</dbReference>
<dbReference type="PANTHER" id="PTHR34395">
    <property type="entry name" value="OS11G0427500 PROTEIN"/>
    <property type="match status" value="1"/>
</dbReference>